<dbReference type="InterPro" id="IPR027417">
    <property type="entry name" value="P-loop_NTPase"/>
</dbReference>
<proteinExistence type="predicted"/>
<sequence>MLASDTDIKETILSKHDDIISIFVNGGKLPRSLRETVDKHHKRLIEKRKEFSEELCQVVVSGEISAGKSSLLNFLIGRDVLPTSVRESRSVTCRLRYGTEKTAKLIDDSGNEIDDLKYDESNEALDRLKKLIKGDEFVQGLSYIDIFLEEVSLQGNVVLVDTPGIKEEIDDDNSQLFTHLRKASAFIYILKTDSNLGTHKLFRIKKKVQELKQDGYTELCSECMLYVCNRWDQVDDSEAEEVFDEVLSRLRSNGIEVREGQLMKLSVKKEKKRQSKGKPLSDQYKLFIDKLRGLISLAVRDRYRRECQWLEKALNDVISHGTIVLKTLSKTVDERKRRRTEYEESVVSLKEALDTPKRNYCREIINIYTTLAANLHKHLRTEEFCSKIIEKCKSEMERERSSLRTKTLEELEKVAVKTFQQIINEEITRWRETNDVDNACAPVCEKVLQSFRMLEKNVEKGLVESRKSSCPEISFKHMESAQVPVNEISENYPSRTFAENVEREYSGLSYIMAQAPIIAKETLDILDNAAEENSTLVKKSSSTMNSAQVPLSVENRTPKGKENDLDEDTRLLITNPSSVRSAQVHVPDEELEMIRMRIEKGDGEDTQLFTKGEKVGLALTAPLWFPIAVTASVFVVPVSAFKVLSKKFSQQKAESNFREVTDKRNLAELLQEIYKSDTFSEARFNDEFERNSIRLFNQWLHQQHEASIQVIEDISTTLQQLAETEKLESEDKQSVERFLQQLKECQEECCVISEKCCNSLNQGSLS</sequence>
<dbReference type="EnsemblMetazoa" id="G31482.1">
    <property type="protein sequence ID" value="G31482.1:cds"/>
    <property type="gene ID" value="G31482"/>
</dbReference>
<dbReference type="OMA" id="IRLFNQW"/>
<dbReference type="AlphaFoldDB" id="A0A8W8M3J7"/>
<evidence type="ECO:0000313" key="3">
    <source>
        <dbReference type="Proteomes" id="UP000005408"/>
    </source>
</evidence>
<protein>
    <recommendedName>
        <fullName evidence="1">Dynamin N-terminal domain-containing protein</fullName>
    </recommendedName>
</protein>
<dbReference type="InterPro" id="IPR045063">
    <property type="entry name" value="Dynamin_N"/>
</dbReference>
<name>A0A8W8M3J7_MAGGI</name>
<feature type="domain" description="Dynamin N-terminal" evidence="1">
    <location>
        <begin position="58"/>
        <end position="211"/>
    </location>
</feature>
<dbReference type="Gene3D" id="3.40.50.300">
    <property type="entry name" value="P-loop containing nucleotide triphosphate hydrolases"/>
    <property type="match status" value="1"/>
</dbReference>
<reference evidence="2" key="1">
    <citation type="submission" date="2022-08" db="UniProtKB">
        <authorList>
            <consortium name="EnsemblMetazoa"/>
        </authorList>
    </citation>
    <scope>IDENTIFICATION</scope>
    <source>
        <strain evidence="2">05x7-T-G4-1.051#20</strain>
    </source>
</reference>
<dbReference type="Pfam" id="PF00350">
    <property type="entry name" value="Dynamin_N"/>
    <property type="match status" value="1"/>
</dbReference>
<organism evidence="2 3">
    <name type="scientific">Magallana gigas</name>
    <name type="common">Pacific oyster</name>
    <name type="synonym">Crassostrea gigas</name>
    <dbReference type="NCBI Taxonomy" id="29159"/>
    <lineage>
        <taxon>Eukaryota</taxon>
        <taxon>Metazoa</taxon>
        <taxon>Spiralia</taxon>
        <taxon>Lophotrochozoa</taxon>
        <taxon>Mollusca</taxon>
        <taxon>Bivalvia</taxon>
        <taxon>Autobranchia</taxon>
        <taxon>Pteriomorphia</taxon>
        <taxon>Ostreida</taxon>
        <taxon>Ostreoidea</taxon>
        <taxon>Ostreidae</taxon>
        <taxon>Magallana</taxon>
    </lineage>
</organism>
<dbReference type="PANTHER" id="PTHR26392:SF92">
    <property type="entry name" value="PROTEIN KINASE DOMAIN-CONTAINING PROTEIN"/>
    <property type="match status" value="1"/>
</dbReference>
<keyword evidence="3" id="KW-1185">Reference proteome</keyword>
<dbReference type="SUPFAM" id="SSF52540">
    <property type="entry name" value="P-loop containing nucleoside triphosphate hydrolases"/>
    <property type="match status" value="1"/>
</dbReference>
<evidence type="ECO:0000313" key="2">
    <source>
        <dbReference type="EnsemblMetazoa" id="G31482.1:cds"/>
    </source>
</evidence>
<dbReference type="OrthoDB" id="6146498at2759"/>
<evidence type="ECO:0000259" key="1">
    <source>
        <dbReference type="Pfam" id="PF00350"/>
    </source>
</evidence>
<dbReference type="Proteomes" id="UP000005408">
    <property type="component" value="Unassembled WGS sequence"/>
</dbReference>
<dbReference type="PANTHER" id="PTHR26392">
    <property type="entry name" value="MITOGEN-ACTIVATED PROTEIN KINASE KINASE KINASE 7-RELATED"/>
    <property type="match status" value="1"/>
</dbReference>
<accession>A0A8W8M3J7</accession>